<reference evidence="2 3" key="1">
    <citation type="submission" date="2019-11" db="EMBL/GenBank/DDBJ databases">
        <title>Whole-genome sequence of the anaerobic purple sulfur bacterium Allochromatium palmeri DSM 15591.</title>
        <authorList>
            <person name="Kyndt J.A."/>
            <person name="Meyer T.E."/>
        </authorList>
    </citation>
    <scope>NUCLEOTIDE SEQUENCE [LARGE SCALE GENOMIC DNA]</scope>
    <source>
        <strain evidence="2 3">DSM 15591</strain>
    </source>
</reference>
<evidence type="ECO:0000313" key="2">
    <source>
        <dbReference type="EMBL" id="MTW23045.1"/>
    </source>
</evidence>
<dbReference type="EMBL" id="WNKT01000068">
    <property type="protein sequence ID" value="MTW23045.1"/>
    <property type="molecule type" value="Genomic_DNA"/>
</dbReference>
<dbReference type="OrthoDB" id="5296662at2"/>
<comment type="caution">
    <text evidence="2">The sequence shown here is derived from an EMBL/GenBank/DDBJ whole genome shotgun (WGS) entry which is preliminary data.</text>
</comment>
<dbReference type="AlphaFoldDB" id="A0A6N8EFM3"/>
<organism evidence="2 3">
    <name type="scientific">Allochromatium palmeri</name>
    <dbReference type="NCBI Taxonomy" id="231048"/>
    <lineage>
        <taxon>Bacteria</taxon>
        <taxon>Pseudomonadati</taxon>
        <taxon>Pseudomonadota</taxon>
        <taxon>Gammaproteobacteria</taxon>
        <taxon>Chromatiales</taxon>
        <taxon>Chromatiaceae</taxon>
        <taxon>Allochromatium</taxon>
    </lineage>
</organism>
<name>A0A6N8EFM3_9GAMM</name>
<keyword evidence="1" id="KW-0812">Transmembrane</keyword>
<dbReference type="GO" id="GO:0043683">
    <property type="term" value="P:type IV pilus assembly"/>
    <property type="evidence" value="ECO:0007669"/>
    <property type="project" value="InterPro"/>
</dbReference>
<evidence type="ECO:0000256" key="1">
    <source>
        <dbReference type="SAM" id="Phobius"/>
    </source>
</evidence>
<proteinExistence type="predicted"/>
<gene>
    <name evidence="2" type="ORF">GJ668_18530</name>
</gene>
<feature type="transmembrane region" description="Helical" evidence="1">
    <location>
        <begin position="12"/>
        <end position="35"/>
    </location>
</feature>
<dbReference type="Pfam" id="PF16074">
    <property type="entry name" value="PilW"/>
    <property type="match status" value="1"/>
</dbReference>
<keyword evidence="1" id="KW-0472">Membrane</keyword>
<protein>
    <submittedName>
        <fullName evidence="2">Pilus assembly protein PilW</fullName>
    </submittedName>
</protein>
<accession>A0A6N8EFM3</accession>
<keyword evidence="3" id="KW-1185">Reference proteome</keyword>
<dbReference type="RefSeq" id="WP_155451592.1">
    <property type="nucleotide sequence ID" value="NZ_WNKT01000068.1"/>
</dbReference>
<sequence length="396" mass="42319">MTAQRSYQSGFTIVEILVSLTISLLLLGGVINVFLSSKQGYRVNEALAWVQESGRFALDIISRDVRQAGYNANQEICGGNISLAIESPIDNTGPLEAGRLRITLNNPENYANSWLGIISGNIDAIRGYNAGSNEWSPALPTEISALNPTVSTDVITLQHSASEGGVGSLSIYAHPGSGNQNSPGSADLKIEGTNEAEAEYFSVFDENCKNGGDWSKCIVMALDKTCEVGAVLQITNFTTSNGNTVHNTGIGDPGNRTKNLGRSFEGGYLVPGISENAATITYYISTNASGLPTLFRSTNGATGEELVDGIQDMQILYGEDTSNNNSIDNYVVASLVSNWNNVLAARISLLAQSPETNITAEGENQDLTFNGATVNTSDRRLRQIFTTTVTLRNRVP</sequence>
<dbReference type="Pfam" id="PF07963">
    <property type="entry name" value="N_methyl"/>
    <property type="match status" value="1"/>
</dbReference>
<dbReference type="Proteomes" id="UP000434044">
    <property type="component" value="Unassembled WGS sequence"/>
</dbReference>
<dbReference type="InterPro" id="IPR012902">
    <property type="entry name" value="N_methyl_site"/>
</dbReference>
<keyword evidence="1" id="KW-1133">Transmembrane helix</keyword>
<evidence type="ECO:0000313" key="3">
    <source>
        <dbReference type="Proteomes" id="UP000434044"/>
    </source>
</evidence>
<dbReference type="InterPro" id="IPR032092">
    <property type="entry name" value="PilW"/>
</dbReference>